<organism evidence="4 5">
    <name type="scientific">Cucumis melo</name>
    <name type="common">Muskmelon</name>
    <dbReference type="NCBI Taxonomy" id="3656"/>
    <lineage>
        <taxon>Eukaryota</taxon>
        <taxon>Viridiplantae</taxon>
        <taxon>Streptophyta</taxon>
        <taxon>Embryophyta</taxon>
        <taxon>Tracheophyta</taxon>
        <taxon>Spermatophyta</taxon>
        <taxon>Magnoliopsida</taxon>
        <taxon>eudicotyledons</taxon>
        <taxon>Gunneridae</taxon>
        <taxon>Pentapetalae</taxon>
        <taxon>rosids</taxon>
        <taxon>fabids</taxon>
        <taxon>Cucurbitales</taxon>
        <taxon>Cucurbitaceae</taxon>
        <taxon>Benincaseae</taxon>
        <taxon>Cucumis</taxon>
    </lineage>
</organism>
<gene>
    <name evidence="5" type="primary">LOC127150359</name>
</gene>
<dbReference type="InterPro" id="IPR011990">
    <property type="entry name" value="TPR-like_helical_dom_sf"/>
</dbReference>
<evidence type="ECO:0000313" key="5">
    <source>
        <dbReference type="RefSeq" id="XP_050944016.1"/>
    </source>
</evidence>
<comment type="similarity">
    <text evidence="1">Belongs to the PPR family. P subfamily.</text>
</comment>
<dbReference type="NCBIfam" id="TIGR00756">
    <property type="entry name" value="PPR"/>
    <property type="match status" value="3"/>
</dbReference>
<dbReference type="Pfam" id="PF12854">
    <property type="entry name" value="PPR_1"/>
    <property type="match status" value="1"/>
</dbReference>
<keyword evidence="4" id="KW-1185">Reference proteome</keyword>
<proteinExistence type="inferred from homology"/>
<protein>
    <submittedName>
        <fullName evidence="5">Pentatricopeptide repeat-containing protein At5g08310, mitochondrial</fullName>
    </submittedName>
</protein>
<dbReference type="PANTHER" id="PTHR47941">
    <property type="entry name" value="PENTATRICOPEPTIDE REPEAT-CONTAINING PROTEIN 3, MITOCHONDRIAL"/>
    <property type="match status" value="1"/>
</dbReference>
<feature type="repeat" description="PPR" evidence="3">
    <location>
        <begin position="44"/>
        <end position="78"/>
    </location>
</feature>
<evidence type="ECO:0000256" key="1">
    <source>
        <dbReference type="ARBA" id="ARBA00007626"/>
    </source>
</evidence>
<accession>A0ABM3L1V3</accession>
<evidence type="ECO:0000313" key="4">
    <source>
        <dbReference type="Proteomes" id="UP001652600"/>
    </source>
</evidence>
<sequence length="172" mass="19447">MHERGWVDGYVFSILALAFSKWGEIDKAMQFIDKMRDDQNLALNDKTFYALIHGFVKESIEDMALKLLKKMLKLGFTPDVSLYDVLIGGFCFLPYIVAYSATMDGLVKINEVDHPFELFQDICTHGCRPDVVSHNVLIKGFCKAGKVNEANNFLNKMRVTGLVPSVVSYNLL</sequence>
<evidence type="ECO:0000256" key="3">
    <source>
        <dbReference type="PROSITE-ProRule" id="PRU00708"/>
    </source>
</evidence>
<dbReference type="Gene3D" id="1.25.40.10">
    <property type="entry name" value="Tetratricopeptide repeat domain"/>
    <property type="match status" value="2"/>
</dbReference>
<evidence type="ECO:0000256" key="2">
    <source>
        <dbReference type="ARBA" id="ARBA00022737"/>
    </source>
</evidence>
<dbReference type="RefSeq" id="XP_050944016.1">
    <property type="nucleotide sequence ID" value="XM_051088059.1"/>
</dbReference>
<dbReference type="Proteomes" id="UP001652600">
    <property type="component" value="Chromosome 7"/>
</dbReference>
<dbReference type="InterPro" id="IPR002885">
    <property type="entry name" value="PPR_rpt"/>
</dbReference>
<dbReference type="Pfam" id="PF13812">
    <property type="entry name" value="PPR_3"/>
    <property type="match status" value="1"/>
</dbReference>
<feature type="repeat" description="PPR" evidence="3">
    <location>
        <begin position="130"/>
        <end position="164"/>
    </location>
</feature>
<reference evidence="5" key="1">
    <citation type="submission" date="2025-08" db="UniProtKB">
        <authorList>
            <consortium name="RefSeq"/>
        </authorList>
    </citation>
    <scope>IDENTIFICATION</scope>
    <source>
        <tissue evidence="5">Stem</tissue>
    </source>
</reference>
<dbReference type="PROSITE" id="PS51375">
    <property type="entry name" value="PPR"/>
    <property type="match status" value="2"/>
</dbReference>
<name>A0ABM3L1V3_CUCME</name>
<keyword evidence="2" id="KW-0677">Repeat</keyword>
<dbReference type="GeneID" id="127150359"/>